<reference evidence="2 3" key="1">
    <citation type="submission" date="2020-04" db="EMBL/GenBank/DDBJ databases">
        <title>Rhizobium sp. S-51 isolated from soil.</title>
        <authorList>
            <person name="Dahal R.H."/>
        </authorList>
    </citation>
    <scope>NUCLEOTIDE SEQUENCE [LARGE SCALE GENOMIC DNA]</scope>
    <source>
        <strain evidence="2 3">S-51</strain>
    </source>
</reference>
<dbReference type="PANTHER" id="PTHR36503">
    <property type="entry name" value="BLR2520 PROTEIN"/>
    <property type="match status" value="1"/>
</dbReference>
<keyword evidence="2" id="KW-0456">Lyase</keyword>
<sequence>MSKMIFINLPVSDLGASTRFYEALGATRNPQFSNENAACMMLSDTIGVMILTHDFYRTFTSRPIADARATSQTLLALTVAERAEVDRVLEATVLSGGRADPNPPQDHGFMFSRSVEDPDGHVWEIFWMDPAAAGGDAPPA</sequence>
<proteinExistence type="predicted"/>
<evidence type="ECO:0000259" key="1">
    <source>
        <dbReference type="PROSITE" id="PS51819"/>
    </source>
</evidence>
<accession>A0A7Y0FVJ1</accession>
<dbReference type="SUPFAM" id="SSF54593">
    <property type="entry name" value="Glyoxalase/Bleomycin resistance protein/Dihydroxybiphenyl dioxygenase"/>
    <property type="match status" value="1"/>
</dbReference>
<organism evidence="2 3">
    <name type="scientific">Rhizobium terricola</name>
    <dbReference type="NCBI Taxonomy" id="2728849"/>
    <lineage>
        <taxon>Bacteria</taxon>
        <taxon>Pseudomonadati</taxon>
        <taxon>Pseudomonadota</taxon>
        <taxon>Alphaproteobacteria</taxon>
        <taxon>Hyphomicrobiales</taxon>
        <taxon>Rhizobiaceae</taxon>
        <taxon>Rhizobium/Agrobacterium group</taxon>
        <taxon>Rhizobium</taxon>
    </lineage>
</organism>
<dbReference type="Pfam" id="PF00903">
    <property type="entry name" value="Glyoxalase"/>
    <property type="match status" value="1"/>
</dbReference>
<gene>
    <name evidence="2" type="ORF">HHL25_07180</name>
</gene>
<dbReference type="Gene3D" id="3.10.180.10">
    <property type="entry name" value="2,3-Dihydroxybiphenyl 1,2-Dioxygenase, domain 1"/>
    <property type="match status" value="1"/>
</dbReference>
<evidence type="ECO:0000313" key="2">
    <source>
        <dbReference type="EMBL" id="NML73905.1"/>
    </source>
</evidence>
<dbReference type="InterPro" id="IPR029068">
    <property type="entry name" value="Glyas_Bleomycin-R_OHBP_Dase"/>
</dbReference>
<evidence type="ECO:0000313" key="3">
    <source>
        <dbReference type="Proteomes" id="UP000541470"/>
    </source>
</evidence>
<feature type="domain" description="VOC" evidence="1">
    <location>
        <begin position="3"/>
        <end position="128"/>
    </location>
</feature>
<dbReference type="GO" id="GO:0016829">
    <property type="term" value="F:lyase activity"/>
    <property type="evidence" value="ECO:0007669"/>
    <property type="project" value="UniProtKB-KW"/>
</dbReference>
<dbReference type="InterPro" id="IPR004360">
    <property type="entry name" value="Glyas_Fos-R_dOase_dom"/>
</dbReference>
<dbReference type="CDD" id="cd09012">
    <property type="entry name" value="VOC_like"/>
    <property type="match status" value="1"/>
</dbReference>
<dbReference type="RefSeq" id="WP_169588607.1">
    <property type="nucleotide sequence ID" value="NZ_JABBGK010000001.1"/>
</dbReference>
<dbReference type="Proteomes" id="UP000541470">
    <property type="component" value="Unassembled WGS sequence"/>
</dbReference>
<dbReference type="PANTHER" id="PTHR36503:SF2">
    <property type="entry name" value="BLR2408 PROTEIN"/>
    <property type="match status" value="1"/>
</dbReference>
<name>A0A7Y0FVJ1_9HYPH</name>
<dbReference type="PROSITE" id="PS51819">
    <property type="entry name" value="VOC"/>
    <property type="match status" value="1"/>
</dbReference>
<dbReference type="EMBL" id="JABBGK010000001">
    <property type="protein sequence ID" value="NML73905.1"/>
    <property type="molecule type" value="Genomic_DNA"/>
</dbReference>
<dbReference type="AlphaFoldDB" id="A0A7Y0FVJ1"/>
<protein>
    <submittedName>
        <fullName evidence="2">Lactoylglutathione lyase</fullName>
    </submittedName>
</protein>
<keyword evidence="3" id="KW-1185">Reference proteome</keyword>
<dbReference type="InterPro" id="IPR037523">
    <property type="entry name" value="VOC_core"/>
</dbReference>
<comment type="caution">
    <text evidence="2">The sequence shown here is derived from an EMBL/GenBank/DDBJ whole genome shotgun (WGS) entry which is preliminary data.</text>
</comment>